<dbReference type="RefSeq" id="XP_009228124.1">
    <property type="nucleotide sequence ID" value="XM_009229860.1"/>
</dbReference>
<feature type="compositionally biased region" description="Low complexity" evidence="1">
    <location>
        <begin position="186"/>
        <end position="199"/>
    </location>
</feature>
<sequence length="586" mass="61509">MKHFLPTVNKAKKPKFDLHLRIYDLNNVPLVSGVSQVKWHLPHSIHGEHRGRTDKRPIANHKVEYDFGRVVPVRIHIDRNNNLEECPIEFEVAQEFGPGEDRVVLGKVTLNLSEYVVESEEILRQRPHAASGAGGVNSAAAAVAGVASAASAAVGDQLHHQAGKLGIGHSRTRSATVGANAASFVSSSTSSQPASSSPSSKKDGGSSGGDSGSGSSGSTHQNDGGTILHPDVQEGVIRRHLMQESKINSTLKIGILMIQIDGDRNFVAPALRTAPAFGGIAGLGVTGEQLDQDDTKRHAPTVLKHRDPAELDMYRTTLTASIASPPSQGELAADACIEDIFSGGTGFTDPDVGPLLFSDGSGRNSAMSHRGVGFADDSNDVAARSNATNHRRQRSGRSGRFSATSSLAPPSPWGNGHGSGNGSPSSADDDGTGGGAGSATLRPRDVRGFFGTRPGDGGARPSNHRRQRSGASDKSARTLIVSAGGGTLSRSRSRGEHDDNSNNNNNSNSSNSNGNGAARRGGGVSREPSRARSGSLVSLATTNGGDSSDRSEREHRGRDGFRRAREVDEFEVRDDLVAWRLPGKVS</sequence>
<dbReference type="VEuPathDB" id="FungiDB:GGTG_11969"/>
<feature type="domain" description="C2 NT-type" evidence="2">
    <location>
        <begin position="6"/>
        <end position="148"/>
    </location>
</feature>
<feature type="region of interest" description="Disordered" evidence="1">
    <location>
        <begin position="183"/>
        <end position="228"/>
    </location>
</feature>
<feature type="region of interest" description="Disordered" evidence="1">
    <location>
        <begin position="364"/>
        <end position="563"/>
    </location>
</feature>
<gene>
    <name evidence="4" type="primary">20352427</name>
    <name evidence="3" type="ORF">GGTG_11969</name>
</gene>
<dbReference type="PANTHER" id="PTHR21456">
    <property type="entry name" value="FAMILY WITH SEQUENCE SIMILARITY 102"/>
    <property type="match status" value="1"/>
</dbReference>
<organism evidence="3">
    <name type="scientific">Gaeumannomyces tritici (strain R3-111a-1)</name>
    <name type="common">Wheat and barley take-all root rot fungus</name>
    <name type="synonym">Gaeumannomyces graminis var. tritici</name>
    <dbReference type="NCBI Taxonomy" id="644352"/>
    <lineage>
        <taxon>Eukaryota</taxon>
        <taxon>Fungi</taxon>
        <taxon>Dikarya</taxon>
        <taxon>Ascomycota</taxon>
        <taxon>Pezizomycotina</taxon>
        <taxon>Sordariomycetes</taxon>
        <taxon>Sordariomycetidae</taxon>
        <taxon>Magnaporthales</taxon>
        <taxon>Magnaporthaceae</taxon>
        <taxon>Gaeumannomyces</taxon>
    </lineage>
</organism>
<reference evidence="3" key="2">
    <citation type="submission" date="2010-07" db="EMBL/GenBank/DDBJ databases">
        <authorList>
            <consortium name="The Broad Institute Genome Sequencing Platform"/>
            <consortium name="Broad Institute Genome Sequencing Center for Infectious Disease"/>
            <person name="Ma L.-J."/>
            <person name="Dead R."/>
            <person name="Young S."/>
            <person name="Zeng Q."/>
            <person name="Koehrsen M."/>
            <person name="Alvarado L."/>
            <person name="Berlin A."/>
            <person name="Chapman S.B."/>
            <person name="Chen Z."/>
            <person name="Freedman E."/>
            <person name="Gellesch M."/>
            <person name="Goldberg J."/>
            <person name="Griggs A."/>
            <person name="Gujja S."/>
            <person name="Heilman E.R."/>
            <person name="Heiman D."/>
            <person name="Hepburn T."/>
            <person name="Howarth C."/>
            <person name="Jen D."/>
            <person name="Larson L."/>
            <person name="Mehta T."/>
            <person name="Neiman D."/>
            <person name="Pearson M."/>
            <person name="Roberts A."/>
            <person name="Saif S."/>
            <person name="Shea T."/>
            <person name="Shenoy N."/>
            <person name="Sisk P."/>
            <person name="Stolte C."/>
            <person name="Sykes S."/>
            <person name="Walk T."/>
            <person name="White J."/>
            <person name="Yandava C."/>
            <person name="Haas B."/>
            <person name="Nusbaum C."/>
            <person name="Birren B."/>
        </authorList>
    </citation>
    <scope>NUCLEOTIDE SEQUENCE</scope>
    <source>
        <strain evidence="3">R3-111a-1</strain>
    </source>
</reference>
<evidence type="ECO:0000259" key="2">
    <source>
        <dbReference type="PROSITE" id="PS51840"/>
    </source>
</evidence>
<reference evidence="4" key="5">
    <citation type="submission" date="2018-04" db="UniProtKB">
        <authorList>
            <consortium name="EnsemblFungi"/>
        </authorList>
    </citation>
    <scope>IDENTIFICATION</scope>
    <source>
        <strain evidence="4">R3-111a-1</strain>
    </source>
</reference>
<dbReference type="InterPro" id="IPR019448">
    <property type="entry name" value="NT-C2"/>
</dbReference>
<proteinExistence type="predicted"/>
<dbReference type="EMBL" id="GL385401">
    <property type="protein sequence ID" value="EJT70946.1"/>
    <property type="molecule type" value="Genomic_DNA"/>
</dbReference>
<dbReference type="Pfam" id="PF10358">
    <property type="entry name" value="NT-C2"/>
    <property type="match status" value="1"/>
</dbReference>
<reference evidence="3" key="3">
    <citation type="submission" date="2010-09" db="EMBL/GenBank/DDBJ databases">
        <title>Annotation of Gaeumannomyces graminis var. tritici R3-111a-1.</title>
        <authorList>
            <consortium name="The Broad Institute Genome Sequencing Platform"/>
            <person name="Ma L.-J."/>
            <person name="Dead R."/>
            <person name="Young S.K."/>
            <person name="Zeng Q."/>
            <person name="Gargeya S."/>
            <person name="Fitzgerald M."/>
            <person name="Haas B."/>
            <person name="Abouelleil A."/>
            <person name="Alvarado L."/>
            <person name="Arachchi H.M."/>
            <person name="Berlin A."/>
            <person name="Brown A."/>
            <person name="Chapman S.B."/>
            <person name="Chen Z."/>
            <person name="Dunbar C."/>
            <person name="Freedman E."/>
            <person name="Gearin G."/>
            <person name="Gellesch M."/>
            <person name="Goldberg J."/>
            <person name="Griggs A."/>
            <person name="Gujja S."/>
            <person name="Heiman D."/>
            <person name="Howarth C."/>
            <person name="Larson L."/>
            <person name="Lui A."/>
            <person name="MacDonald P.J.P."/>
            <person name="Mehta T."/>
            <person name="Montmayeur A."/>
            <person name="Murphy C."/>
            <person name="Neiman D."/>
            <person name="Pearson M."/>
            <person name="Priest M."/>
            <person name="Roberts A."/>
            <person name="Saif S."/>
            <person name="Shea T."/>
            <person name="Shenoy N."/>
            <person name="Sisk P."/>
            <person name="Stolte C."/>
            <person name="Sykes S."/>
            <person name="Yandava C."/>
            <person name="Wortman J."/>
            <person name="Nusbaum C."/>
            <person name="Birren B."/>
        </authorList>
    </citation>
    <scope>NUCLEOTIDE SEQUENCE</scope>
    <source>
        <strain evidence="3">R3-111a-1</strain>
    </source>
</reference>
<feature type="compositionally biased region" description="Basic and acidic residues" evidence="1">
    <location>
        <begin position="547"/>
        <end position="563"/>
    </location>
</feature>
<feature type="compositionally biased region" description="Low complexity" evidence="1">
    <location>
        <begin position="501"/>
        <end position="518"/>
    </location>
</feature>
<reference evidence="4" key="4">
    <citation type="journal article" date="2015" name="G3 (Bethesda)">
        <title>Genome sequences of three phytopathogenic species of the Magnaporthaceae family of fungi.</title>
        <authorList>
            <person name="Okagaki L.H."/>
            <person name="Nunes C.C."/>
            <person name="Sailsbery J."/>
            <person name="Clay B."/>
            <person name="Brown D."/>
            <person name="John T."/>
            <person name="Oh Y."/>
            <person name="Young N."/>
            <person name="Fitzgerald M."/>
            <person name="Haas B.J."/>
            <person name="Zeng Q."/>
            <person name="Young S."/>
            <person name="Adiconis X."/>
            <person name="Fan L."/>
            <person name="Levin J.Z."/>
            <person name="Mitchell T.K."/>
            <person name="Okubara P.A."/>
            <person name="Farman M.L."/>
            <person name="Kohn L.M."/>
            <person name="Birren B."/>
            <person name="Ma L.-J."/>
            <person name="Dean R.A."/>
        </authorList>
    </citation>
    <scope>NUCLEOTIDE SEQUENCE</scope>
    <source>
        <strain evidence="4">R3-111a-1</strain>
    </source>
</reference>
<protein>
    <recommendedName>
        <fullName evidence="2">C2 NT-type domain-containing protein</fullName>
    </recommendedName>
</protein>
<evidence type="ECO:0000256" key="1">
    <source>
        <dbReference type="SAM" id="MobiDB-lite"/>
    </source>
</evidence>
<dbReference type="eggNOG" id="ENOG502R9IN">
    <property type="taxonomic scope" value="Eukaryota"/>
</dbReference>
<evidence type="ECO:0000313" key="3">
    <source>
        <dbReference type="EMBL" id="EJT70946.1"/>
    </source>
</evidence>
<dbReference type="Proteomes" id="UP000006039">
    <property type="component" value="Unassembled WGS sequence"/>
</dbReference>
<dbReference type="PROSITE" id="PS51840">
    <property type="entry name" value="C2_NT"/>
    <property type="match status" value="1"/>
</dbReference>
<dbReference type="EnsemblFungi" id="EJT70946">
    <property type="protein sequence ID" value="EJT70946"/>
    <property type="gene ID" value="GGTG_11969"/>
</dbReference>
<dbReference type="PANTHER" id="PTHR21456:SF1">
    <property type="entry name" value="C2 NT-TYPE DOMAIN-CONTAINING PROTEIN"/>
    <property type="match status" value="1"/>
</dbReference>
<keyword evidence="5" id="KW-1185">Reference proteome</keyword>
<evidence type="ECO:0000313" key="5">
    <source>
        <dbReference type="Proteomes" id="UP000006039"/>
    </source>
</evidence>
<dbReference type="InterPro" id="IPR039931">
    <property type="entry name" value="EEIG1/2-like"/>
</dbReference>
<evidence type="ECO:0000313" key="4">
    <source>
        <dbReference type="EnsemblFungi" id="EJT70946"/>
    </source>
</evidence>
<dbReference type="OrthoDB" id="3365224at2759"/>
<dbReference type="HOGENOM" id="CLU_023134_1_0_1"/>
<name>J3PEN8_GAET3</name>
<accession>J3PEN8</accession>
<dbReference type="GeneID" id="20352427"/>
<dbReference type="STRING" id="644352.J3PEN8"/>
<dbReference type="AlphaFoldDB" id="J3PEN8"/>
<reference evidence="5" key="1">
    <citation type="submission" date="2010-07" db="EMBL/GenBank/DDBJ databases">
        <title>The genome sequence of Gaeumannomyces graminis var. tritici strain R3-111a-1.</title>
        <authorList>
            <consortium name="The Broad Institute Genome Sequencing Platform"/>
            <person name="Ma L.-J."/>
            <person name="Dead R."/>
            <person name="Young S."/>
            <person name="Zeng Q."/>
            <person name="Koehrsen M."/>
            <person name="Alvarado L."/>
            <person name="Berlin A."/>
            <person name="Chapman S.B."/>
            <person name="Chen Z."/>
            <person name="Freedman E."/>
            <person name="Gellesch M."/>
            <person name="Goldberg J."/>
            <person name="Griggs A."/>
            <person name="Gujja S."/>
            <person name="Heilman E.R."/>
            <person name="Heiman D."/>
            <person name="Hepburn T."/>
            <person name="Howarth C."/>
            <person name="Jen D."/>
            <person name="Larson L."/>
            <person name="Mehta T."/>
            <person name="Neiman D."/>
            <person name="Pearson M."/>
            <person name="Roberts A."/>
            <person name="Saif S."/>
            <person name="Shea T."/>
            <person name="Shenoy N."/>
            <person name="Sisk P."/>
            <person name="Stolte C."/>
            <person name="Sykes S."/>
            <person name="Walk T."/>
            <person name="White J."/>
            <person name="Yandava C."/>
            <person name="Haas B."/>
            <person name="Nusbaum C."/>
            <person name="Birren B."/>
        </authorList>
    </citation>
    <scope>NUCLEOTIDE SEQUENCE [LARGE SCALE GENOMIC DNA]</scope>
    <source>
        <strain evidence="5">R3-111a-1</strain>
    </source>
</reference>
<feature type="compositionally biased region" description="Polar residues" evidence="1">
    <location>
        <begin position="535"/>
        <end position="546"/>
    </location>
</feature>
<feature type="compositionally biased region" description="Gly residues" evidence="1">
    <location>
        <begin position="205"/>
        <end position="215"/>
    </location>
</feature>